<evidence type="ECO:0000256" key="1">
    <source>
        <dbReference type="ARBA" id="ARBA00004123"/>
    </source>
</evidence>
<comment type="subcellular location">
    <subcellularLocation>
        <location evidence="1">Nucleus</location>
    </subcellularLocation>
</comment>
<dbReference type="EMBL" id="JAAWVO010060449">
    <property type="protein sequence ID" value="MBN3322522.1"/>
    <property type="molecule type" value="Genomic_DNA"/>
</dbReference>
<feature type="non-terminal residue" evidence="12">
    <location>
        <position position="931"/>
    </location>
</feature>
<dbReference type="Pfam" id="PF00076">
    <property type="entry name" value="RRM_1"/>
    <property type="match status" value="2"/>
</dbReference>
<feature type="compositionally biased region" description="Basic and acidic residues" evidence="8">
    <location>
        <begin position="183"/>
        <end position="194"/>
    </location>
</feature>
<evidence type="ECO:0000313" key="13">
    <source>
        <dbReference type="Proteomes" id="UP000736164"/>
    </source>
</evidence>
<dbReference type="CDD" id="cd12754">
    <property type="entry name" value="RRM2_RBM10"/>
    <property type="match status" value="1"/>
</dbReference>
<dbReference type="Proteomes" id="UP000736164">
    <property type="component" value="Unassembled WGS sequence"/>
</dbReference>
<dbReference type="GO" id="GO:0008270">
    <property type="term" value="F:zinc ion binding"/>
    <property type="evidence" value="ECO:0007669"/>
    <property type="project" value="UniProtKB-KW"/>
</dbReference>
<dbReference type="PROSITE" id="PS50102">
    <property type="entry name" value="RRM"/>
    <property type="match status" value="2"/>
</dbReference>
<feature type="compositionally biased region" description="Low complexity" evidence="8">
    <location>
        <begin position="600"/>
        <end position="614"/>
    </location>
</feature>
<feature type="compositionally biased region" description="Basic and acidic residues" evidence="8">
    <location>
        <begin position="854"/>
        <end position="887"/>
    </location>
</feature>
<feature type="domain" description="RRM" evidence="9">
    <location>
        <begin position="201"/>
        <end position="281"/>
    </location>
</feature>
<dbReference type="InterPro" id="IPR034992">
    <property type="entry name" value="RBM10_RRM2"/>
</dbReference>
<dbReference type="FunFam" id="3.30.70.330:FF:000110">
    <property type="entry name" value="RNA-binding protein 10 isoform X1"/>
    <property type="match status" value="1"/>
</dbReference>
<feature type="domain" description="RanBP2-type" evidence="11">
    <location>
        <begin position="284"/>
        <end position="314"/>
    </location>
</feature>
<name>A0A8J7TG77_ATRSP</name>
<keyword evidence="2" id="KW-0479">Metal-binding</keyword>
<dbReference type="CDD" id="cd16167">
    <property type="entry name" value="OCRE_RBM10"/>
    <property type="match status" value="1"/>
</dbReference>
<dbReference type="SMART" id="SM00547">
    <property type="entry name" value="ZnF_RBZ"/>
    <property type="match status" value="1"/>
</dbReference>
<dbReference type="Gene3D" id="4.10.1060.10">
    <property type="entry name" value="Zinc finger, RanBP2-type"/>
    <property type="match status" value="1"/>
</dbReference>
<dbReference type="Pfam" id="PF00641">
    <property type="entry name" value="Zn_ribbon_RanBP"/>
    <property type="match status" value="1"/>
</dbReference>
<dbReference type="PROSITE" id="PS01358">
    <property type="entry name" value="ZF_RANBP2_1"/>
    <property type="match status" value="1"/>
</dbReference>
<dbReference type="PANTHER" id="PTHR13948">
    <property type="entry name" value="RNA-BINDING PROTEIN"/>
    <property type="match status" value="1"/>
</dbReference>
<keyword evidence="3 7" id="KW-0863">Zinc-finger</keyword>
<feature type="compositionally biased region" description="Basic and acidic residues" evidence="8">
    <location>
        <begin position="90"/>
        <end position="101"/>
    </location>
</feature>
<evidence type="ECO:0000313" key="12">
    <source>
        <dbReference type="EMBL" id="MBN3322522.1"/>
    </source>
</evidence>
<evidence type="ECO:0000256" key="5">
    <source>
        <dbReference type="ARBA" id="ARBA00023242"/>
    </source>
</evidence>
<feature type="region of interest" description="Disordered" evidence="8">
    <location>
        <begin position="34"/>
        <end position="61"/>
    </location>
</feature>
<evidence type="ECO:0000259" key="10">
    <source>
        <dbReference type="PROSITE" id="PS50157"/>
    </source>
</evidence>
<dbReference type="SUPFAM" id="SSF90209">
    <property type="entry name" value="Ran binding protein zinc finger-like"/>
    <property type="match status" value="1"/>
</dbReference>
<dbReference type="CDD" id="cd12753">
    <property type="entry name" value="RRM1_RBM10"/>
    <property type="match status" value="1"/>
</dbReference>
<evidence type="ECO:0000256" key="8">
    <source>
        <dbReference type="SAM" id="MobiDB-lite"/>
    </source>
</evidence>
<dbReference type="InterPro" id="IPR036443">
    <property type="entry name" value="Znf_RanBP2_sf"/>
</dbReference>
<feature type="domain" description="RRM" evidence="9">
    <location>
        <begin position="367"/>
        <end position="451"/>
    </location>
</feature>
<dbReference type="InterPro" id="IPR035618">
    <property type="entry name" value="RBM10_OCRE"/>
</dbReference>
<feature type="region of interest" description="Disordered" evidence="8">
    <location>
        <begin position="854"/>
        <end position="903"/>
    </location>
</feature>
<dbReference type="InterPro" id="IPR001876">
    <property type="entry name" value="Znf_RanBP2"/>
</dbReference>
<feature type="region of interest" description="Disordered" evidence="8">
    <location>
        <begin position="600"/>
        <end position="619"/>
    </location>
</feature>
<evidence type="ECO:0000256" key="4">
    <source>
        <dbReference type="ARBA" id="ARBA00022833"/>
    </source>
</evidence>
<gene>
    <name evidence="12" type="primary">Rbm10</name>
    <name evidence="12" type="ORF">GTO95_0005877</name>
</gene>
<dbReference type="SUPFAM" id="SSF54928">
    <property type="entry name" value="RNA-binding domain, RBD"/>
    <property type="match status" value="2"/>
</dbReference>
<accession>A0A8J7TG77</accession>
<dbReference type="Gene3D" id="3.30.70.330">
    <property type="match status" value="2"/>
</dbReference>
<feature type="compositionally biased region" description="Basic and acidic residues" evidence="8">
    <location>
        <begin position="745"/>
        <end position="754"/>
    </location>
</feature>
<dbReference type="InterPro" id="IPR035979">
    <property type="entry name" value="RBD_domain_sf"/>
</dbReference>
<proteinExistence type="predicted"/>
<feature type="region of interest" description="Disordered" evidence="8">
    <location>
        <begin position="75"/>
        <end position="194"/>
    </location>
</feature>
<evidence type="ECO:0000256" key="2">
    <source>
        <dbReference type="ARBA" id="ARBA00022723"/>
    </source>
</evidence>
<dbReference type="GO" id="GO:0003723">
    <property type="term" value="F:RNA binding"/>
    <property type="evidence" value="ECO:0007669"/>
    <property type="project" value="UniProtKB-UniRule"/>
</dbReference>
<dbReference type="InterPro" id="IPR041591">
    <property type="entry name" value="OCRE"/>
</dbReference>
<sequence>MDYERRGGRGDRLGRYGSDLQDHDYRDMDYRAYGRDEPAGLGFEPLEQEEPPFPREDRGFRRAEDFQRFRREERAHECELLSSEYEPFEPQERPREYEPRRRGFRPYGRPGGSAAELEEESYSGPPAQEEYGELHAEDPEFQGPDDQQEFPEAAVSSLAGGRGSEGYHARDALEESAGFPPDPDFRDQDYRADSGEQKASNIIMLRMLPPVATVNEIRSQLQEQGIQPREVRLMRNKASGQSRGFAFVEFNHLQDAARWMETNQRVLTILGQRVSMHYSDPKPRANEDWLCNKCGVQNFKRREKCFKCGVPKSEAELKLPLVRKDVPLGHLKESSQGLLPLPTLYAPAAPVLPIAGVPAQSAEVANDTLILRNLGPHTTLESILTALSPFATLSPSNVRLIKDKQTQLNRGFAFLQLSTIVEASQLLQILQALQPPLNIDGKSIAVEFAKGSKRDVFLTDNSRVSAATVASTAIAAAQWAVTQTAQTAAAGAQSADYSLYQQGAVYGETQEYSQAYETQSNPHGSGTAAGAGLIGSYMATTQATTVSSEPEVPGVDPVQLPQTTAAQTPMVTTEASTQLAQAVQYTQPATAHKTEIIGKPQPAASTQPATPGTPLEYQQYPVPDVSTYQYDETSGYYYDPLTGLYYDPNSQYYFNAHTQQYMYWDGERRTYIPAAQQSSEAQPAATSSATVPTQTAACTASTKEKKDKPKTKTAQQIAKDMERWAKSLNKQKENFRSTLMPLSSTREDERRESASADAGYAILEKKGTLSERPQTLMDQLKRSEERGKSSPPQGLVAAYSGESDSEEEGEKGADREERLTDWTKLACLLCRRQFPSKEALLRHQQLSELHKQNLDQRKARMTDQEGADREGELRYRDRAAERREKIGFPEQSDTKKRKYSSIDGVAGNSLGARMLQGGVKRSMLARNIQVE</sequence>
<reference evidence="12" key="1">
    <citation type="journal article" date="2021" name="Cell">
        <title>Tracing the genetic footprints of vertebrate landing in non-teleost ray-finned fishes.</title>
        <authorList>
            <person name="Bi X."/>
            <person name="Wang K."/>
            <person name="Yang L."/>
            <person name="Pan H."/>
            <person name="Jiang H."/>
            <person name="Wei Q."/>
            <person name="Fang M."/>
            <person name="Yu H."/>
            <person name="Zhu C."/>
            <person name="Cai Y."/>
            <person name="He Y."/>
            <person name="Gan X."/>
            <person name="Zeng H."/>
            <person name="Yu D."/>
            <person name="Zhu Y."/>
            <person name="Jiang H."/>
            <person name="Qiu Q."/>
            <person name="Yang H."/>
            <person name="Zhang Y.E."/>
            <person name="Wang W."/>
            <person name="Zhu M."/>
            <person name="He S."/>
            <person name="Zhang G."/>
        </authorList>
    </citation>
    <scope>NUCLEOTIDE SEQUENCE</scope>
    <source>
        <strain evidence="12">Allg_001</strain>
    </source>
</reference>
<evidence type="ECO:0000259" key="11">
    <source>
        <dbReference type="PROSITE" id="PS50199"/>
    </source>
</evidence>
<dbReference type="SMART" id="SM00360">
    <property type="entry name" value="RRM"/>
    <property type="match status" value="2"/>
</dbReference>
<comment type="caution">
    <text evidence="12">The sequence shown here is derived from an EMBL/GenBank/DDBJ whole genome shotgun (WGS) entry which is preliminary data.</text>
</comment>
<organism evidence="12 13">
    <name type="scientific">Atractosteus spatula</name>
    <name type="common">Alligator gar</name>
    <name type="synonym">Lepisosteus spatula</name>
    <dbReference type="NCBI Taxonomy" id="7917"/>
    <lineage>
        <taxon>Eukaryota</taxon>
        <taxon>Metazoa</taxon>
        <taxon>Chordata</taxon>
        <taxon>Craniata</taxon>
        <taxon>Vertebrata</taxon>
        <taxon>Euteleostomi</taxon>
        <taxon>Actinopterygii</taxon>
        <taxon>Neopterygii</taxon>
        <taxon>Holostei</taxon>
        <taxon>Semionotiformes</taxon>
        <taxon>Lepisosteidae</taxon>
        <taxon>Atractosteus</taxon>
    </lineage>
</organism>
<evidence type="ECO:0000256" key="7">
    <source>
        <dbReference type="PROSITE-ProRule" id="PRU00322"/>
    </source>
</evidence>
<keyword evidence="4" id="KW-0862">Zinc</keyword>
<evidence type="ECO:0000259" key="9">
    <source>
        <dbReference type="PROSITE" id="PS50102"/>
    </source>
</evidence>
<feature type="compositionally biased region" description="Low complexity" evidence="8">
    <location>
        <begin position="675"/>
        <end position="690"/>
    </location>
</feature>
<dbReference type="FunFam" id="4.10.1060.10:FF:000005">
    <property type="entry name" value="RNA-binding protein 10 isoform X2"/>
    <property type="match status" value="1"/>
</dbReference>
<dbReference type="PROSITE" id="PS50199">
    <property type="entry name" value="ZF_RANBP2_2"/>
    <property type="match status" value="1"/>
</dbReference>
<dbReference type="GO" id="GO:0005634">
    <property type="term" value="C:nucleus"/>
    <property type="evidence" value="ECO:0007669"/>
    <property type="project" value="UniProtKB-SubCell"/>
</dbReference>
<feature type="region of interest" description="Disordered" evidence="8">
    <location>
        <begin position="675"/>
        <end position="717"/>
    </location>
</feature>
<feature type="compositionally biased region" description="Basic and acidic residues" evidence="8">
    <location>
        <begin position="52"/>
        <end position="61"/>
    </location>
</feature>
<dbReference type="InterPro" id="IPR013087">
    <property type="entry name" value="Znf_C2H2_type"/>
</dbReference>
<keyword evidence="13" id="KW-1185">Reference proteome</keyword>
<dbReference type="InterPro" id="IPR000504">
    <property type="entry name" value="RRM_dom"/>
</dbReference>
<dbReference type="GO" id="GO:0000398">
    <property type="term" value="P:mRNA splicing, via spliceosome"/>
    <property type="evidence" value="ECO:0007669"/>
    <property type="project" value="TreeGrafter"/>
</dbReference>
<feature type="region of interest" description="Disordered" evidence="8">
    <location>
        <begin position="735"/>
        <end position="758"/>
    </location>
</feature>
<feature type="region of interest" description="Disordered" evidence="8">
    <location>
        <begin position="1"/>
        <end position="22"/>
    </location>
</feature>
<keyword evidence="5" id="KW-0539">Nucleus</keyword>
<dbReference type="InterPro" id="IPR055494">
    <property type="entry name" value="DUF7066"/>
</dbReference>
<feature type="region of interest" description="Disordered" evidence="8">
    <location>
        <begin position="780"/>
        <end position="817"/>
    </location>
</feature>
<keyword evidence="6" id="KW-0694">RNA-binding</keyword>
<dbReference type="Pfam" id="PF17780">
    <property type="entry name" value="OCRE"/>
    <property type="match status" value="1"/>
</dbReference>
<evidence type="ECO:0000256" key="3">
    <source>
        <dbReference type="ARBA" id="ARBA00022771"/>
    </source>
</evidence>
<evidence type="ECO:0000256" key="6">
    <source>
        <dbReference type="PROSITE-ProRule" id="PRU00176"/>
    </source>
</evidence>
<dbReference type="PANTHER" id="PTHR13948:SF4">
    <property type="entry name" value="RNA-BINDING PROTEIN 10"/>
    <property type="match status" value="1"/>
</dbReference>
<protein>
    <submittedName>
        <fullName evidence="12">RBM10 protein</fullName>
    </submittedName>
</protein>
<dbReference type="PROSITE" id="PS50157">
    <property type="entry name" value="ZINC_FINGER_C2H2_2"/>
    <property type="match status" value="1"/>
</dbReference>
<dbReference type="InterPro" id="IPR012677">
    <property type="entry name" value="Nucleotide-bd_a/b_plait_sf"/>
</dbReference>
<dbReference type="AlphaFoldDB" id="A0A8J7TG77"/>
<feature type="non-terminal residue" evidence="12">
    <location>
        <position position="1"/>
    </location>
</feature>
<feature type="domain" description="C2H2-type" evidence="10">
    <location>
        <begin position="825"/>
        <end position="850"/>
    </location>
</feature>
<dbReference type="Pfam" id="PF23217">
    <property type="entry name" value="DUF7066"/>
    <property type="match status" value="1"/>
</dbReference>